<comment type="caution">
    <text evidence="2">The sequence shown here is derived from an EMBL/GenBank/DDBJ whole genome shotgun (WGS) entry which is preliminary data.</text>
</comment>
<dbReference type="EMBL" id="JAYFSI010000015">
    <property type="protein sequence ID" value="MEA5366381.1"/>
    <property type="molecule type" value="Genomic_DNA"/>
</dbReference>
<proteinExistence type="predicted"/>
<sequence length="280" mass="29421">MPVFATPEPITATIDASAADVRIAASDRDDTVVEILPVDPHDRDDVAAVKKTQVEFSDGALLVKGPKYYTKLFGKGGSIVVTVELPSGSRIRGTTAMGDFRATGSLGDCRFKTSMGNLHLERTTRLEAVTALGDVTVEHASDHAELSTGTGDLRIREIDGSAVLKNSSGETRIGTVTGDLRVNSANGDILVDVAHTAVNAKTAAGDVRIGEVIRDSVVLETAVGEIEVGIREGSAAWLTLNSLTGRVHNSLTAADGPGQTDETVEVRARSYTGDIVVRRA</sequence>
<feature type="domain" description="DUF4097" evidence="1">
    <location>
        <begin position="13"/>
        <end position="226"/>
    </location>
</feature>
<gene>
    <name evidence="2" type="ORF">VA596_43100</name>
</gene>
<name>A0ABU5RMP6_9PSEU</name>
<protein>
    <submittedName>
        <fullName evidence="2">DUF4097 family beta strand repeat-containing protein</fullName>
    </submittedName>
</protein>
<evidence type="ECO:0000313" key="3">
    <source>
        <dbReference type="Proteomes" id="UP001304298"/>
    </source>
</evidence>
<organism evidence="2 3">
    <name type="scientific">Amycolatopsis heterodermiae</name>
    <dbReference type="NCBI Taxonomy" id="3110235"/>
    <lineage>
        <taxon>Bacteria</taxon>
        <taxon>Bacillati</taxon>
        <taxon>Actinomycetota</taxon>
        <taxon>Actinomycetes</taxon>
        <taxon>Pseudonocardiales</taxon>
        <taxon>Pseudonocardiaceae</taxon>
        <taxon>Amycolatopsis</taxon>
    </lineage>
</organism>
<evidence type="ECO:0000259" key="1">
    <source>
        <dbReference type="Pfam" id="PF13349"/>
    </source>
</evidence>
<dbReference type="InterPro" id="IPR025164">
    <property type="entry name" value="Toastrack_DUF4097"/>
</dbReference>
<dbReference type="Pfam" id="PF13349">
    <property type="entry name" value="DUF4097"/>
    <property type="match status" value="1"/>
</dbReference>
<accession>A0ABU5RMP6</accession>
<keyword evidence="3" id="KW-1185">Reference proteome</keyword>
<dbReference type="RefSeq" id="WP_323335583.1">
    <property type="nucleotide sequence ID" value="NZ_JAYFSI010000015.1"/>
</dbReference>
<reference evidence="2 3" key="1">
    <citation type="submission" date="2023-12" db="EMBL/GenBank/DDBJ databases">
        <title>Amycolatopsis sp. V23-08.</title>
        <authorList>
            <person name="Somphong A."/>
        </authorList>
    </citation>
    <scope>NUCLEOTIDE SEQUENCE [LARGE SCALE GENOMIC DNA]</scope>
    <source>
        <strain evidence="2 3">V23-08</strain>
    </source>
</reference>
<evidence type="ECO:0000313" key="2">
    <source>
        <dbReference type="EMBL" id="MEA5366381.1"/>
    </source>
</evidence>
<dbReference type="Proteomes" id="UP001304298">
    <property type="component" value="Unassembled WGS sequence"/>
</dbReference>